<gene>
    <name evidence="2" type="primary">pssM</name>
    <name evidence="2" type="ORF">TRL7639_02194</name>
</gene>
<sequence>MSALSWLGVWVAGDNLLNSAAFQMAPIKLFWWKGIPNFGDVLSSLVVANVSGRKVTHAGPKGCDLVAVGSLLQVIRRNFSQAVEHRMKPFVWGTGLLHPVPTDFLPNVNVALVRGPVTAALLGVKTRQFGDPGLLTADLIDEIPSVQDRVALVPHHSQVDDPEIQALVRSEPALDLVDPRADALEVCRRIASSRHVIASSLHGLIVADAFGVPSTWLSPGEQSHLKYHDYAASVGRPLISPIEAHEVPGVLSSLKDGTELTYGDGIARARADLIETFPAHLRAAPDNTRAFAAGQR</sequence>
<organism evidence="2 3">
    <name type="scientific">Falsiruegeria litorea R37</name>
    <dbReference type="NCBI Taxonomy" id="1200284"/>
    <lineage>
        <taxon>Bacteria</taxon>
        <taxon>Pseudomonadati</taxon>
        <taxon>Pseudomonadota</taxon>
        <taxon>Alphaproteobacteria</taxon>
        <taxon>Rhodobacterales</taxon>
        <taxon>Roseobacteraceae</taxon>
        <taxon>Falsiruegeria</taxon>
    </lineage>
</organism>
<dbReference type="EC" id="2.5.1.98" evidence="2"/>
<proteinExistence type="predicted"/>
<dbReference type="EMBL" id="FWFO01000001">
    <property type="protein sequence ID" value="SLN42619.1"/>
    <property type="molecule type" value="Genomic_DNA"/>
</dbReference>
<dbReference type="GO" id="GO:0016740">
    <property type="term" value="F:transferase activity"/>
    <property type="evidence" value="ECO:0007669"/>
    <property type="project" value="UniProtKB-KW"/>
</dbReference>
<reference evidence="2 3" key="1">
    <citation type="submission" date="2017-03" db="EMBL/GenBank/DDBJ databases">
        <authorList>
            <person name="Afonso C.L."/>
            <person name="Miller P.J."/>
            <person name="Scott M.A."/>
            <person name="Spackman E."/>
            <person name="Goraichik I."/>
            <person name="Dimitrov K.M."/>
            <person name="Suarez D.L."/>
            <person name="Swayne D.E."/>
        </authorList>
    </citation>
    <scope>NUCLEOTIDE SEQUENCE [LARGE SCALE GENOMIC DNA]</scope>
    <source>
        <strain evidence="2 3">CECT 7639</strain>
    </source>
</reference>
<dbReference type="Pfam" id="PF04230">
    <property type="entry name" value="PS_pyruv_trans"/>
    <property type="match status" value="1"/>
</dbReference>
<dbReference type="Proteomes" id="UP000193077">
    <property type="component" value="Unassembled WGS sequence"/>
</dbReference>
<dbReference type="InterPro" id="IPR007345">
    <property type="entry name" value="Polysacch_pyruvyl_Trfase"/>
</dbReference>
<dbReference type="AlphaFoldDB" id="A0A1Y5SK01"/>
<name>A0A1Y5SK01_9RHOB</name>
<keyword evidence="2" id="KW-0808">Transferase</keyword>
<evidence type="ECO:0000259" key="1">
    <source>
        <dbReference type="Pfam" id="PF04230"/>
    </source>
</evidence>
<protein>
    <submittedName>
        <fullName evidence="2">Exopolysaccharide glucosyl ketal-pyruvate-transferase</fullName>
        <ecNumber evidence="2">2.5.1.98</ecNumber>
    </submittedName>
</protein>
<feature type="domain" description="Polysaccharide pyruvyl transferase" evidence="1">
    <location>
        <begin position="62"/>
        <end position="219"/>
    </location>
</feature>
<evidence type="ECO:0000313" key="3">
    <source>
        <dbReference type="Proteomes" id="UP000193077"/>
    </source>
</evidence>
<keyword evidence="2" id="KW-0670">Pyruvate</keyword>
<keyword evidence="3" id="KW-1185">Reference proteome</keyword>
<accession>A0A1Y5SK01</accession>
<evidence type="ECO:0000313" key="2">
    <source>
        <dbReference type="EMBL" id="SLN42619.1"/>
    </source>
</evidence>